<evidence type="ECO:0000313" key="3">
    <source>
        <dbReference type="EMBL" id="PXW39522.1"/>
    </source>
</evidence>
<dbReference type="PANTHER" id="PTHR11328">
    <property type="entry name" value="MAJOR FACILITATOR SUPERFAMILY DOMAIN-CONTAINING PROTEIN"/>
    <property type="match status" value="1"/>
</dbReference>
<dbReference type="InterPro" id="IPR039672">
    <property type="entry name" value="MFS_2"/>
</dbReference>
<dbReference type="AlphaFoldDB" id="A0A318FKH8"/>
<sequence>MAHITDTPTSGTINDDSVALTNREKISYGFGDAGGTIVTGLISNFLTFFYTDVFGLTPAIVGTLFLVLRVIDAISDPVIGILADRSRSSRGQFRPFILWTAVPLGLILFLTFTVPDIGMGWKILYAVVTYLGLSLLYSLNNVPYCALITKLTTNPQELISCQSYRFVLCGIAGFAVSVGLPVMVSFFGSGDQAKGYQLGVAVLAGAAVVMFLVCYGGVKERVNTLSAHAFNLKDSMRSIRKNDQLILTFFMSLLLISIFNTKGGAAMYFITYVLHGDAAYTSFFFGLATLGGVIGSVLVTYFTRHFEIRRIYFYVNIVLAVAHFCVWFVPADKTTIWLVLVFICCVVLGFLLPMHFTMVAFADSYGEWKSGTRSSGMSFAFNLFFVKLAWAVAGVIISVTLSVISYQAGHEHQTPISLGGITLLSTVIPGVLHLLLAAVVHFFQIDNAMEEKMRIEIASRK</sequence>
<feature type="transmembrane region" description="Helical" evidence="2">
    <location>
        <begin position="383"/>
        <end position="404"/>
    </location>
</feature>
<keyword evidence="2" id="KW-0472">Membrane</keyword>
<dbReference type="SUPFAM" id="SSF103473">
    <property type="entry name" value="MFS general substrate transporter"/>
    <property type="match status" value="1"/>
</dbReference>
<dbReference type="GO" id="GO:0006814">
    <property type="term" value="P:sodium ion transport"/>
    <property type="evidence" value="ECO:0007669"/>
    <property type="project" value="InterPro"/>
</dbReference>
<feature type="transmembrane region" description="Helical" evidence="2">
    <location>
        <begin position="311"/>
        <end position="330"/>
    </location>
</feature>
<gene>
    <name evidence="3" type="ORF">DET57_1196</name>
</gene>
<feature type="transmembrane region" description="Helical" evidence="2">
    <location>
        <begin position="245"/>
        <end position="270"/>
    </location>
</feature>
<dbReference type="CDD" id="cd17332">
    <property type="entry name" value="MFS_MelB_like"/>
    <property type="match status" value="1"/>
</dbReference>
<dbReference type="GO" id="GO:0005886">
    <property type="term" value="C:plasma membrane"/>
    <property type="evidence" value="ECO:0007669"/>
    <property type="project" value="TreeGrafter"/>
</dbReference>
<feature type="transmembrane region" description="Helical" evidence="2">
    <location>
        <begin position="416"/>
        <end position="443"/>
    </location>
</feature>
<accession>A0A318FKH8</accession>
<dbReference type="GO" id="GO:0015293">
    <property type="term" value="F:symporter activity"/>
    <property type="evidence" value="ECO:0007669"/>
    <property type="project" value="InterPro"/>
</dbReference>
<feature type="transmembrane region" description="Helical" evidence="2">
    <location>
        <begin position="123"/>
        <end position="142"/>
    </location>
</feature>
<dbReference type="EMBL" id="QJJG01000019">
    <property type="protein sequence ID" value="PXW39522.1"/>
    <property type="molecule type" value="Genomic_DNA"/>
</dbReference>
<dbReference type="InterPro" id="IPR036259">
    <property type="entry name" value="MFS_trans_sf"/>
</dbReference>
<dbReference type="Pfam" id="PF13347">
    <property type="entry name" value="MFS_2"/>
    <property type="match status" value="1"/>
</dbReference>
<dbReference type="GO" id="GO:0008643">
    <property type="term" value="P:carbohydrate transport"/>
    <property type="evidence" value="ECO:0007669"/>
    <property type="project" value="InterPro"/>
</dbReference>
<comment type="caution">
    <text evidence="3">The sequence shown here is derived from an EMBL/GenBank/DDBJ whole genome shotgun (WGS) entry which is preliminary data.</text>
</comment>
<evidence type="ECO:0000256" key="2">
    <source>
        <dbReference type="SAM" id="Phobius"/>
    </source>
</evidence>
<keyword evidence="2" id="KW-0812">Transmembrane</keyword>
<reference evidence="3 4" key="1">
    <citation type="submission" date="2018-05" db="EMBL/GenBank/DDBJ databases">
        <title>Freshwater and sediment microbial communities from various areas in North America, analyzing microbe dynamics in response to fracking.</title>
        <authorList>
            <person name="Lamendella R."/>
        </authorList>
    </citation>
    <scope>NUCLEOTIDE SEQUENCE [LARGE SCALE GENOMIC DNA]</scope>
    <source>
        <strain evidence="3 4">67</strain>
    </source>
</reference>
<organism evidence="3 4">
    <name type="scientific">Klebsiella oxytoca</name>
    <dbReference type="NCBI Taxonomy" id="571"/>
    <lineage>
        <taxon>Bacteria</taxon>
        <taxon>Pseudomonadati</taxon>
        <taxon>Pseudomonadota</taxon>
        <taxon>Gammaproteobacteria</taxon>
        <taxon>Enterobacterales</taxon>
        <taxon>Enterobacteriaceae</taxon>
        <taxon>Klebsiella/Raoultella group</taxon>
        <taxon>Klebsiella</taxon>
    </lineage>
</organism>
<dbReference type="NCBIfam" id="TIGR00792">
    <property type="entry name" value="gph"/>
    <property type="match status" value="1"/>
</dbReference>
<feature type="transmembrane region" description="Helical" evidence="2">
    <location>
        <begin position="282"/>
        <end position="302"/>
    </location>
</feature>
<proteinExistence type="inferred from homology"/>
<dbReference type="InterPro" id="IPR001927">
    <property type="entry name" value="Na/Gal_symport"/>
</dbReference>
<name>A0A318FKH8_KLEOX</name>
<keyword evidence="2" id="KW-1133">Transmembrane helix</keyword>
<dbReference type="Proteomes" id="UP000247485">
    <property type="component" value="Unassembled WGS sequence"/>
</dbReference>
<comment type="similarity">
    <text evidence="1">Belongs to the sodium:galactoside symporter (TC 2.A.2) family.</text>
</comment>
<evidence type="ECO:0000313" key="4">
    <source>
        <dbReference type="Proteomes" id="UP000247485"/>
    </source>
</evidence>
<feature type="transmembrane region" description="Helical" evidence="2">
    <location>
        <begin position="336"/>
        <end position="362"/>
    </location>
</feature>
<feature type="transmembrane region" description="Helical" evidence="2">
    <location>
        <begin position="53"/>
        <end position="75"/>
    </location>
</feature>
<evidence type="ECO:0000256" key="1">
    <source>
        <dbReference type="ARBA" id="ARBA00009617"/>
    </source>
</evidence>
<feature type="transmembrane region" description="Helical" evidence="2">
    <location>
        <begin position="163"/>
        <end position="184"/>
    </location>
</feature>
<protein>
    <submittedName>
        <fullName evidence="3">Sugar (Glycoside-pentoside-hexuronide) transporter</fullName>
    </submittedName>
</protein>
<dbReference type="Gene3D" id="1.20.1250.20">
    <property type="entry name" value="MFS general substrate transporter like domains"/>
    <property type="match status" value="2"/>
</dbReference>
<feature type="transmembrane region" description="Helical" evidence="2">
    <location>
        <begin position="96"/>
        <end position="117"/>
    </location>
</feature>
<feature type="transmembrane region" description="Helical" evidence="2">
    <location>
        <begin position="196"/>
        <end position="218"/>
    </location>
</feature>
<dbReference type="PANTHER" id="PTHR11328:SF24">
    <property type="entry name" value="MAJOR FACILITATOR SUPERFAMILY (MFS) PROFILE DOMAIN-CONTAINING PROTEIN"/>
    <property type="match status" value="1"/>
</dbReference>